<keyword evidence="6" id="KW-0067">ATP-binding</keyword>
<organism evidence="12 13">
    <name type="scientific">Halothiobacillus diazotrophicus</name>
    <dbReference type="NCBI Taxonomy" id="1860122"/>
    <lineage>
        <taxon>Bacteria</taxon>
        <taxon>Pseudomonadati</taxon>
        <taxon>Pseudomonadota</taxon>
        <taxon>Gammaproteobacteria</taxon>
        <taxon>Chromatiales</taxon>
        <taxon>Halothiobacillaceae</taxon>
        <taxon>Halothiobacillus</taxon>
    </lineage>
</organism>
<dbReference type="GO" id="GO:0019150">
    <property type="term" value="F:D-ribulokinase activity"/>
    <property type="evidence" value="ECO:0007669"/>
    <property type="project" value="UniProtKB-EC"/>
</dbReference>
<accession>A0A191ZKB2</accession>
<reference evidence="12 13" key="1">
    <citation type="submission" date="2016-06" db="EMBL/GenBank/DDBJ databases">
        <title>Insight into the functional genes involving in sulfur oxidation in Pearl River water.</title>
        <authorList>
            <person name="Luo J."/>
            <person name="Tan X."/>
            <person name="Lin W."/>
        </authorList>
    </citation>
    <scope>NUCLEOTIDE SEQUENCE [LARGE SCALE GENOMIC DNA]</scope>
    <source>
        <strain evidence="12 13">LS2</strain>
    </source>
</reference>
<dbReference type="InterPro" id="IPR018485">
    <property type="entry name" value="FGGY_C"/>
</dbReference>
<evidence type="ECO:0000256" key="6">
    <source>
        <dbReference type="ARBA" id="ARBA00022840"/>
    </source>
</evidence>
<name>A0A191ZKB2_9GAMM</name>
<keyword evidence="3" id="KW-0808">Transferase</keyword>
<comment type="catalytic activity">
    <reaction evidence="7">
        <text>D-ribulose + ATP = D-ribulose 5-phosphate + ADP + H(+)</text>
        <dbReference type="Rhea" id="RHEA:17601"/>
        <dbReference type="ChEBI" id="CHEBI:15378"/>
        <dbReference type="ChEBI" id="CHEBI:17173"/>
        <dbReference type="ChEBI" id="CHEBI:30616"/>
        <dbReference type="ChEBI" id="CHEBI:58121"/>
        <dbReference type="ChEBI" id="CHEBI:456216"/>
        <dbReference type="EC" id="2.7.1.47"/>
    </reaction>
</comment>
<dbReference type="SUPFAM" id="SSF53067">
    <property type="entry name" value="Actin-like ATPase domain"/>
    <property type="match status" value="2"/>
</dbReference>
<dbReference type="GO" id="GO:0005829">
    <property type="term" value="C:cytosol"/>
    <property type="evidence" value="ECO:0007669"/>
    <property type="project" value="TreeGrafter"/>
</dbReference>
<dbReference type="OrthoDB" id="9805576at2"/>
<dbReference type="CDD" id="cd07783">
    <property type="entry name" value="ASKHA_NBD_FGGY_SePSK_AtXK1-like"/>
    <property type="match status" value="1"/>
</dbReference>
<dbReference type="GO" id="GO:0004856">
    <property type="term" value="F:D-xylulokinase activity"/>
    <property type="evidence" value="ECO:0007669"/>
    <property type="project" value="TreeGrafter"/>
</dbReference>
<evidence type="ECO:0000259" key="10">
    <source>
        <dbReference type="Pfam" id="PF00370"/>
    </source>
</evidence>
<evidence type="ECO:0000256" key="3">
    <source>
        <dbReference type="ARBA" id="ARBA00022679"/>
    </source>
</evidence>
<gene>
    <name evidence="12" type="ORF">A9404_04765</name>
</gene>
<dbReference type="AlphaFoldDB" id="A0A191ZKB2"/>
<comment type="similarity">
    <text evidence="2">Belongs to the FGGY kinase family.</text>
</comment>
<evidence type="ECO:0000256" key="7">
    <source>
        <dbReference type="ARBA" id="ARBA00051146"/>
    </source>
</evidence>
<evidence type="ECO:0000256" key="9">
    <source>
        <dbReference type="ARBA" id="ARBA00072590"/>
    </source>
</evidence>
<feature type="domain" description="Carbohydrate kinase FGGY C-terminal" evidence="11">
    <location>
        <begin position="245"/>
        <end position="420"/>
    </location>
</feature>
<dbReference type="Pfam" id="PF02782">
    <property type="entry name" value="FGGY_C"/>
    <property type="match status" value="1"/>
</dbReference>
<comment type="cofactor">
    <cofactor evidence="1">
        <name>a divalent metal cation</name>
        <dbReference type="ChEBI" id="CHEBI:60240"/>
    </cofactor>
</comment>
<dbReference type="InterPro" id="IPR018484">
    <property type="entry name" value="FGGY_N"/>
</dbReference>
<evidence type="ECO:0000313" key="13">
    <source>
        <dbReference type="Proteomes" id="UP000078596"/>
    </source>
</evidence>
<proteinExistence type="inferred from homology"/>
<dbReference type="Proteomes" id="UP000078596">
    <property type="component" value="Chromosome"/>
</dbReference>
<sequence>MSTPLYLGLDFGTSGARACVIADLGDERTEIEEFARLEFGELAESELAGGWRQVLFDLIADLPLGLRKRLAAIAISGTSGTVLACDGALNPLHPPLLYNDARATEESARLAEIAGETHPVATATSGLAKAIWLHSRLTAQPDLKLLHQADWLAGLLTGGSGVSDVHNALKMGFDPATLAWPQWMADVIPRATLPTVLLPGATIGPILRAQARALSLSTECLVRTGTTDSIAAFLAAGARQPGDAVTSLGTTLALKLISEQRVDDARFGVYSHWYGRYWLAGGASNAGGGVLRQYFSSTELTELSARIEPEQPSGLDYYPLPRPGERFPINDPNLPPRLEPVPEDRVTFLHGLLDGLAHIEARGYAKLEELGASPVRQVLSSGGGAINDTYTRIRAQRLGMPTMNATMQEAAYGSALLAARGTALFPMVP</sequence>
<dbReference type="Pfam" id="PF00370">
    <property type="entry name" value="FGGY_N"/>
    <property type="match status" value="1"/>
</dbReference>
<protein>
    <recommendedName>
        <fullName evidence="9">D-ribulose kinase</fullName>
        <ecNumber evidence="8">2.7.1.47</ecNumber>
    </recommendedName>
</protein>
<evidence type="ECO:0000256" key="5">
    <source>
        <dbReference type="ARBA" id="ARBA00022777"/>
    </source>
</evidence>
<dbReference type="GO" id="GO:0005997">
    <property type="term" value="P:xylulose metabolic process"/>
    <property type="evidence" value="ECO:0007669"/>
    <property type="project" value="TreeGrafter"/>
</dbReference>
<keyword evidence="4" id="KW-0547">Nucleotide-binding</keyword>
<dbReference type="InterPro" id="IPR043129">
    <property type="entry name" value="ATPase_NBD"/>
</dbReference>
<dbReference type="EC" id="2.7.1.47" evidence="8"/>
<dbReference type="PANTHER" id="PTHR10196">
    <property type="entry name" value="SUGAR KINASE"/>
    <property type="match status" value="1"/>
</dbReference>
<dbReference type="PANTHER" id="PTHR10196:SF80">
    <property type="entry name" value="D-RIBULOSE KINASE"/>
    <property type="match status" value="1"/>
</dbReference>
<feature type="domain" description="Carbohydrate kinase FGGY N-terminal" evidence="10">
    <location>
        <begin position="5"/>
        <end position="234"/>
    </location>
</feature>
<dbReference type="EMBL" id="CP016027">
    <property type="protein sequence ID" value="ANJ68287.1"/>
    <property type="molecule type" value="Genomic_DNA"/>
</dbReference>
<dbReference type="FunFam" id="3.30.420.40:FF:000180">
    <property type="entry name" value="D-ribulose kinase isoform X1"/>
    <property type="match status" value="1"/>
</dbReference>
<dbReference type="KEGG" id="haz:A9404_04765"/>
<evidence type="ECO:0000259" key="11">
    <source>
        <dbReference type="Pfam" id="PF02782"/>
    </source>
</evidence>
<dbReference type="STRING" id="1860122.A9404_04765"/>
<evidence type="ECO:0000256" key="8">
    <source>
        <dbReference type="ARBA" id="ARBA00066370"/>
    </source>
</evidence>
<evidence type="ECO:0000256" key="2">
    <source>
        <dbReference type="ARBA" id="ARBA00009156"/>
    </source>
</evidence>
<evidence type="ECO:0000256" key="1">
    <source>
        <dbReference type="ARBA" id="ARBA00001968"/>
    </source>
</evidence>
<keyword evidence="13" id="KW-1185">Reference proteome</keyword>
<dbReference type="Gene3D" id="3.30.420.40">
    <property type="match status" value="2"/>
</dbReference>
<evidence type="ECO:0000313" key="12">
    <source>
        <dbReference type="EMBL" id="ANJ68287.1"/>
    </source>
</evidence>
<dbReference type="GO" id="GO:0005524">
    <property type="term" value="F:ATP binding"/>
    <property type="evidence" value="ECO:0007669"/>
    <property type="project" value="UniProtKB-KW"/>
</dbReference>
<evidence type="ECO:0000256" key="4">
    <source>
        <dbReference type="ARBA" id="ARBA00022741"/>
    </source>
</evidence>
<keyword evidence="5 12" id="KW-0418">Kinase</keyword>